<comment type="caution">
    <text evidence="2">The sequence shown here is derived from an EMBL/GenBank/DDBJ whole genome shotgun (WGS) entry which is preliminary data.</text>
</comment>
<feature type="region of interest" description="Disordered" evidence="1">
    <location>
        <begin position="1"/>
        <end position="21"/>
    </location>
</feature>
<reference evidence="2" key="1">
    <citation type="submission" date="2018-04" db="EMBL/GenBank/DDBJ databases">
        <title>Whole genome sequencing of Hypsizygus marmoreus.</title>
        <authorList>
            <person name="Choi I.-G."/>
            <person name="Min B."/>
            <person name="Kim J.-G."/>
            <person name="Kim S."/>
            <person name="Oh Y.-L."/>
            <person name="Kong W.-S."/>
            <person name="Park H."/>
            <person name="Jeong J."/>
            <person name="Song E.-S."/>
        </authorList>
    </citation>
    <scope>NUCLEOTIDE SEQUENCE [LARGE SCALE GENOMIC DNA]</scope>
    <source>
        <strain evidence="2">51987-8</strain>
    </source>
</reference>
<accession>A0A369JTT0</accession>
<dbReference type="Proteomes" id="UP000076154">
    <property type="component" value="Unassembled WGS sequence"/>
</dbReference>
<dbReference type="InParanoid" id="A0A369JTT0"/>
<gene>
    <name evidence="2" type="ORF">Hypma_007693</name>
</gene>
<dbReference type="EMBL" id="LUEZ02000041">
    <property type="protein sequence ID" value="RDB24762.1"/>
    <property type="molecule type" value="Genomic_DNA"/>
</dbReference>
<keyword evidence="3" id="KW-1185">Reference proteome</keyword>
<evidence type="ECO:0000313" key="2">
    <source>
        <dbReference type="EMBL" id="RDB24762.1"/>
    </source>
</evidence>
<dbReference type="AlphaFoldDB" id="A0A369JTT0"/>
<evidence type="ECO:0000313" key="3">
    <source>
        <dbReference type="Proteomes" id="UP000076154"/>
    </source>
</evidence>
<organism evidence="2 3">
    <name type="scientific">Hypsizygus marmoreus</name>
    <name type="common">White beech mushroom</name>
    <name type="synonym">Agaricus marmoreus</name>
    <dbReference type="NCBI Taxonomy" id="39966"/>
    <lineage>
        <taxon>Eukaryota</taxon>
        <taxon>Fungi</taxon>
        <taxon>Dikarya</taxon>
        <taxon>Basidiomycota</taxon>
        <taxon>Agaricomycotina</taxon>
        <taxon>Agaricomycetes</taxon>
        <taxon>Agaricomycetidae</taxon>
        <taxon>Agaricales</taxon>
        <taxon>Tricholomatineae</taxon>
        <taxon>Lyophyllaceae</taxon>
        <taxon>Hypsizygus</taxon>
    </lineage>
</organism>
<protein>
    <submittedName>
        <fullName evidence="2">Uncharacterized protein</fullName>
    </submittedName>
</protein>
<evidence type="ECO:0000256" key="1">
    <source>
        <dbReference type="SAM" id="MobiDB-lite"/>
    </source>
</evidence>
<sequence length="188" mass="21556">MPCIAQGPMSPTIPAHSRRPLPPDYIGADPYDIIGKVLRSARRSSTHPSLTLNFADNTSFQILIDGYDPAHPGVPKELEMDLDDLVTCGQIVELPVIGCTFTTLLDRAFEQKSGRDIDRWEQKHRGLALKFAEEVPRWRCIWAIMEDHDSTGTCTFRSYSDVYLENWRRFKGKFCRHTFKNRPRSGSW</sequence>
<proteinExistence type="predicted"/>
<name>A0A369JTT0_HYPMA</name>
<dbReference type="OrthoDB" id="3197787at2759"/>